<dbReference type="SUPFAM" id="SSF52540">
    <property type="entry name" value="P-loop containing nucleoside triphosphate hydrolases"/>
    <property type="match status" value="1"/>
</dbReference>
<dbReference type="InterPro" id="IPR027417">
    <property type="entry name" value="P-loop_NTPase"/>
</dbReference>
<dbReference type="OrthoDB" id="9786803at2"/>
<dbReference type="GO" id="GO:0017111">
    <property type="term" value="F:ribonucleoside triphosphate phosphatase activity"/>
    <property type="evidence" value="ECO:0007669"/>
    <property type="project" value="InterPro"/>
</dbReference>
<dbReference type="InterPro" id="IPR004948">
    <property type="entry name" value="Nuc-triphosphatase_THEP1"/>
</dbReference>
<dbReference type="HOGENOM" id="CLU_1357221_0_0_9"/>
<gene>
    <name evidence="1" type="ORF">HMPREF9129_2245</name>
</gene>
<feature type="non-terminal residue" evidence="1">
    <location>
        <position position="202"/>
    </location>
</feature>
<organism evidence="1 2">
    <name type="scientific">Peptoniphilus indolicus ATCC 29427</name>
    <dbReference type="NCBI Taxonomy" id="997350"/>
    <lineage>
        <taxon>Bacteria</taxon>
        <taxon>Bacillati</taxon>
        <taxon>Bacillota</taxon>
        <taxon>Tissierellia</taxon>
        <taxon>Tissierellales</taxon>
        <taxon>Peptoniphilaceae</taxon>
        <taxon>Peptoniphilus</taxon>
    </lineage>
</organism>
<proteinExistence type="predicted"/>
<comment type="caution">
    <text evidence="1">The sequence shown here is derived from an EMBL/GenBank/DDBJ whole genome shotgun (WGS) entry which is preliminary data.</text>
</comment>
<accession>G4D765</accession>
<sequence>MKTNLMISLKSGVGKSTSLLQYLFENREKYNSISGYTTRRVYRNNKVYGYILIEINKALDLYSCNHSSDSILKCDYNEIVIDEVFLTTLDSKYVFNQDIFEKYFFEYIDLNSDLIVIDEIGGKELLNPKIFDTLLEIFNSNKNSIVVYKLQEQFNNMLKSSNKLADEILSKRKILEENLSSFNSITPINVNKPYLTFEILEN</sequence>
<dbReference type="EMBL" id="AGBB01000282">
    <property type="protein sequence ID" value="EGY76257.1"/>
    <property type="molecule type" value="Genomic_DNA"/>
</dbReference>
<keyword evidence="2" id="KW-1185">Reference proteome</keyword>
<dbReference type="Gene3D" id="3.40.50.300">
    <property type="entry name" value="P-loop containing nucleotide triphosphate hydrolases"/>
    <property type="match status" value="1"/>
</dbReference>
<protein>
    <submittedName>
        <fullName evidence="1">Uncharacterized protein</fullName>
    </submittedName>
</protein>
<evidence type="ECO:0000313" key="2">
    <source>
        <dbReference type="Proteomes" id="UP000003422"/>
    </source>
</evidence>
<dbReference type="AlphaFoldDB" id="G4D765"/>
<reference evidence="1 2" key="1">
    <citation type="submission" date="2011-06" db="EMBL/GenBank/DDBJ databases">
        <authorList>
            <person name="Muzny D."/>
            <person name="Qin X."/>
            <person name="Deng J."/>
            <person name="Jiang H."/>
            <person name="Liu Y."/>
            <person name="Qu J."/>
            <person name="Song X.-Z."/>
            <person name="Zhang L."/>
            <person name="Thornton R."/>
            <person name="Coyle M."/>
            <person name="Francisco L."/>
            <person name="Jackson L."/>
            <person name="Javaid M."/>
            <person name="Korchina V."/>
            <person name="Kovar C."/>
            <person name="Mata R."/>
            <person name="Mathew T."/>
            <person name="Ngo R."/>
            <person name="Nguyen L."/>
            <person name="Nguyen N."/>
            <person name="Okwuonu G."/>
            <person name="Ongeri F."/>
            <person name="Pham C."/>
            <person name="Simmons D."/>
            <person name="Wilczek-Boney K."/>
            <person name="Hale W."/>
            <person name="Jakkamsetti A."/>
            <person name="Pham P."/>
            <person name="Ruth R."/>
            <person name="San Lucas F."/>
            <person name="Warren J."/>
            <person name="Zhang J."/>
            <person name="Zhao Z."/>
            <person name="Zhou C."/>
            <person name="Zhu D."/>
            <person name="Lee S."/>
            <person name="Bess C."/>
            <person name="Blankenburg K."/>
            <person name="Forbes L."/>
            <person name="Fu Q."/>
            <person name="Gubbala S."/>
            <person name="Hirani K."/>
            <person name="Jayaseelan J.C."/>
            <person name="Lara F."/>
            <person name="Munidasa M."/>
            <person name="Palculict T."/>
            <person name="Patil S."/>
            <person name="Pu L.-L."/>
            <person name="Saada N."/>
            <person name="Tang L."/>
            <person name="Weissenberger G."/>
            <person name="Zhu Y."/>
            <person name="Hemphill L."/>
            <person name="Shang Y."/>
            <person name="Youmans B."/>
            <person name="Ayvaz T."/>
            <person name="Ross M."/>
            <person name="Santibanez J."/>
            <person name="Aqrawi P."/>
            <person name="Gross S."/>
            <person name="Joshi V."/>
            <person name="Fowler G."/>
            <person name="Nazareth L."/>
            <person name="Reid J."/>
            <person name="Worley K."/>
            <person name="Petrosino J."/>
            <person name="Highlander S."/>
            <person name="Gibbs R."/>
        </authorList>
    </citation>
    <scope>NUCLEOTIDE SEQUENCE [LARGE SCALE GENOMIC DNA]</scope>
    <source>
        <strain evidence="1 2">ATCC 29427</strain>
    </source>
</reference>
<evidence type="ECO:0000313" key="1">
    <source>
        <dbReference type="EMBL" id="EGY76257.1"/>
    </source>
</evidence>
<dbReference type="Pfam" id="PF03266">
    <property type="entry name" value="NTPase_1"/>
    <property type="match status" value="1"/>
</dbReference>
<name>G4D765_9FIRM</name>
<dbReference type="RefSeq" id="WP_004823571.1">
    <property type="nucleotide sequence ID" value="NZ_JH165138.1"/>
</dbReference>
<dbReference type="Proteomes" id="UP000003422">
    <property type="component" value="Unassembled WGS sequence"/>
</dbReference>